<dbReference type="EMBL" id="FUYE01000016">
    <property type="protein sequence ID" value="SKB04165.1"/>
    <property type="molecule type" value="Genomic_DNA"/>
</dbReference>
<keyword evidence="2" id="KW-1185">Reference proteome</keyword>
<dbReference type="GO" id="GO:0004519">
    <property type="term" value="F:endonuclease activity"/>
    <property type="evidence" value="ECO:0007669"/>
    <property type="project" value="UniProtKB-KW"/>
</dbReference>
<dbReference type="AlphaFoldDB" id="A0A1T4YSC8"/>
<sequence length="148" mass="17321">MDRQIWEELGENADELRYQADLIHRALDSLDKLRLEVEDDQFREGRLVTELHKRRERDPRLRSRLLKHRRSKGALSCDICQVVAKSANESYEDAIFEAHHLNPLFTGERVSSLQDVALLCANCHRLLHRLIAHTGRWMTLEEARATLI</sequence>
<protein>
    <submittedName>
        <fullName evidence="1">HNH endonuclease</fullName>
    </submittedName>
</protein>
<keyword evidence="1" id="KW-0378">Hydrolase</keyword>
<dbReference type="Proteomes" id="UP000190774">
    <property type="component" value="Unassembled WGS sequence"/>
</dbReference>
<proteinExistence type="predicted"/>
<evidence type="ECO:0000313" key="1">
    <source>
        <dbReference type="EMBL" id="SKB04165.1"/>
    </source>
</evidence>
<name>A0A1T4YSC8_9BACT</name>
<gene>
    <name evidence="1" type="ORF">SAMN02745166_03998</name>
</gene>
<keyword evidence="1" id="KW-0255">Endonuclease</keyword>
<keyword evidence="1" id="KW-0540">Nuclease</keyword>
<evidence type="ECO:0000313" key="2">
    <source>
        <dbReference type="Proteomes" id="UP000190774"/>
    </source>
</evidence>
<accession>A0A1T4YSC8</accession>
<reference evidence="2" key="1">
    <citation type="submission" date="2017-02" db="EMBL/GenBank/DDBJ databases">
        <authorList>
            <person name="Varghese N."/>
            <person name="Submissions S."/>
        </authorList>
    </citation>
    <scope>NUCLEOTIDE SEQUENCE [LARGE SCALE GENOMIC DNA]</scope>
    <source>
        <strain evidence="2">ATCC 700200</strain>
    </source>
</reference>
<organism evidence="1 2">
    <name type="scientific">Prosthecobacter debontii</name>
    <dbReference type="NCBI Taxonomy" id="48467"/>
    <lineage>
        <taxon>Bacteria</taxon>
        <taxon>Pseudomonadati</taxon>
        <taxon>Verrucomicrobiota</taxon>
        <taxon>Verrucomicrobiia</taxon>
        <taxon>Verrucomicrobiales</taxon>
        <taxon>Verrucomicrobiaceae</taxon>
        <taxon>Prosthecobacter</taxon>
    </lineage>
</organism>